<dbReference type="InterPro" id="IPR043502">
    <property type="entry name" value="DNA/RNA_pol_sf"/>
</dbReference>
<organism evidence="1 2">
    <name type="scientific">Vitis vinifera</name>
    <name type="common">Grape</name>
    <dbReference type="NCBI Taxonomy" id="29760"/>
    <lineage>
        <taxon>Eukaryota</taxon>
        <taxon>Viridiplantae</taxon>
        <taxon>Streptophyta</taxon>
        <taxon>Embryophyta</taxon>
        <taxon>Tracheophyta</taxon>
        <taxon>Spermatophyta</taxon>
        <taxon>Magnoliopsida</taxon>
        <taxon>eudicotyledons</taxon>
        <taxon>Gunneridae</taxon>
        <taxon>Pentapetalae</taxon>
        <taxon>rosids</taxon>
        <taxon>Vitales</taxon>
        <taxon>Vitaceae</taxon>
        <taxon>Viteae</taxon>
        <taxon>Vitis</taxon>
    </lineage>
</organism>
<dbReference type="SUPFAM" id="SSF56672">
    <property type="entry name" value="DNA/RNA polymerases"/>
    <property type="match status" value="1"/>
</dbReference>
<dbReference type="Gene3D" id="3.30.70.270">
    <property type="match status" value="2"/>
</dbReference>
<dbReference type="InterPro" id="IPR050951">
    <property type="entry name" value="Retrovirus_Pol_polyprotein"/>
</dbReference>
<name>A0A438GH89_VITVI</name>
<comment type="caution">
    <text evidence="1">The sequence shown here is derived from an EMBL/GenBank/DDBJ whole genome shotgun (WGS) entry which is preliminary data.</text>
</comment>
<sequence length="114" mass="13056">MQTYNMKLNSAKCTFGVSARKFLEFMVTQRGIEVNSDQIRVVLKIPALSIKKGLQRLMGCLAALGRFIAHFTDKLKSFFLMLREANMFGWTDECKQAFEKVKCYLIEPPILSNP</sequence>
<dbReference type="InterPro" id="IPR043128">
    <property type="entry name" value="Rev_trsase/Diguanyl_cyclase"/>
</dbReference>
<dbReference type="PANTHER" id="PTHR37984:SF5">
    <property type="entry name" value="PROTEIN NYNRIN-LIKE"/>
    <property type="match status" value="1"/>
</dbReference>
<protein>
    <recommendedName>
        <fullName evidence="3">Reverse transcriptase/retrotransposon-derived protein RNase H-like domain-containing protein</fullName>
    </recommendedName>
</protein>
<dbReference type="EMBL" id="QGNW01000435">
    <property type="protein sequence ID" value="RVW71578.1"/>
    <property type="molecule type" value="Genomic_DNA"/>
</dbReference>
<evidence type="ECO:0000313" key="2">
    <source>
        <dbReference type="Proteomes" id="UP000288805"/>
    </source>
</evidence>
<evidence type="ECO:0000313" key="1">
    <source>
        <dbReference type="EMBL" id="RVW71578.1"/>
    </source>
</evidence>
<accession>A0A438GH89</accession>
<dbReference type="AlphaFoldDB" id="A0A438GH89"/>
<dbReference type="Proteomes" id="UP000288805">
    <property type="component" value="Unassembled WGS sequence"/>
</dbReference>
<evidence type="ECO:0008006" key="3">
    <source>
        <dbReference type="Google" id="ProtNLM"/>
    </source>
</evidence>
<reference evidence="1 2" key="1">
    <citation type="journal article" date="2018" name="PLoS Genet.">
        <title>Population sequencing reveals clonal diversity and ancestral inbreeding in the grapevine cultivar Chardonnay.</title>
        <authorList>
            <person name="Roach M.J."/>
            <person name="Johnson D.L."/>
            <person name="Bohlmann J."/>
            <person name="van Vuuren H.J."/>
            <person name="Jones S.J."/>
            <person name="Pretorius I.S."/>
            <person name="Schmidt S.A."/>
            <person name="Borneman A.R."/>
        </authorList>
    </citation>
    <scope>NUCLEOTIDE SEQUENCE [LARGE SCALE GENOMIC DNA]</scope>
    <source>
        <strain evidence="2">cv. Chardonnay</strain>
        <tissue evidence="1">Leaf</tissue>
    </source>
</reference>
<gene>
    <name evidence="1" type="ORF">CK203_048022</name>
</gene>
<proteinExistence type="predicted"/>
<dbReference type="PANTHER" id="PTHR37984">
    <property type="entry name" value="PROTEIN CBG26694"/>
    <property type="match status" value="1"/>
</dbReference>